<evidence type="ECO:0000313" key="1">
    <source>
        <dbReference type="EMBL" id="MBB5714746.1"/>
    </source>
</evidence>
<accession>A0A7W9BDA1</accession>
<reference evidence="1 2" key="1">
    <citation type="submission" date="2020-08" db="EMBL/GenBank/DDBJ databases">
        <title>Genomic Encyclopedia of Type Strains, Phase IV (KMG-IV): sequencing the most valuable type-strain genomes for metagenomic binning, comparative biology and taxonomic classification.</title>
        <authorList>
            <person name="Goeker M."/>
        </authorList>
    </citation>
    <scope>NUCLEOTIDE SEQUENCE [LARGE SCALE GENOMIC DNA]</scope>
    <source>
        <strain evidence="1 2">DSM 100044</strain>
    </source>
</reference>
<keyword evidence="2" id="KW-1185">Reference proteome</keyword>
<evidence type="ECO:0008006" key="3">
    <source>
        <dbReference type="Google" id="ProtNLM"/>
    </source>
</evidence>
<dbReference type="Pfam" id="PF07799">
    <property type="entry name" value="DUF1643"/>
    <property type="match status" value="1"/>
</dbReference>
<dbReference type="Proteomes" id="UP000546200">
    <property type="component" value="Unassembled WGS sequence"/>
</dbReference>
<protein>
    <recommendedName>
        <fullName evidence="3">DUF1643 domain-containing protein</fullName>
    </recommendedName>
</protein>
<gene>
    <name evidence="1" type="ORF">FHS94_001582</name>
</gene>
<dbReference type="EMBL" id="JACIJK010000004">
    <property type="protein sequence ID" value="MBB5714746.1"/>
    <property type="molecule type" value="Genomic_DNA"/>
</dbReference>
<name>A0A7W9BDA1_9SPHN</name>
<organism evidence="1 2">
    <name type="scientific">Sphingomonas aerophila</name>
    <dbReference type="NCBI Taxonomy" id="1344948"/>
    <lineage>
        <taxon>Bacteria</taxon>
        <taxon>Pseudomonadati</taxon>
        <taxon>Pseudomonadota</taxon>
        <taxon>Alphaproteobacteria</taxon>
        <taxon>Sphingomonadales</taxon>
        <taxon>Sphingomonadaceae</taxon>
        <taxon>Sphingomonas</taxon>
    </lineage>
</organism>
<dbReference type="InterPro" id="IPR012441">
    <property type="entry name" value="DUF1643"/>
</dbReference>
<comment type="caution">
    <text evidence="1">The sequence shown here is derived from an EMBL/GenBank/DDBJ whole genome shotgun (WGS) entry which is preliminary data.</text>
</comment>
<dbReference type="RefSeq" id="WP_221234623.1">
    <property type="nucleotide sequence ID" value="NZ_JACIJK010000004.1"/>
</dbReference>
<sequence length="181" mass="19523">MSVIIRERTDLSGVQCSASFSPCETYRYLLTWRWSHAPLLVAWMLNPSTATHEKLDPTFAGLVSRARAWGRGGVRVINLFAFRATQPAAMKAVADPVGPENDAVSLDVLRAAAAAGDEVVCGWGAHGKHRGRDTEAAALAAHAGLRLNCLKLNQDGSPQHPLYIAHSVPPRPWAPVERIAA</sequence>
<dbReference type="AlphaFoldDB" id="A0A7W9BDA1"/>
<proteinExistence type="predicted"/>
<evidence type="ECO:0000313" key="2">
    <source>
        <dbReference type="Proteomes" id="UP000546200"/>
    </source>
</evidence>